<accession>A0A413PN24</accession>
<evidence type="ECO:0000313" key="2">
    <source>
        <dbReference type="Proteomes" id="UP000286561"/>
    </source>
</evidence>
<dbReference type="AlphaFoldDB" id="A0A413PN24"/>
<comment type="caution">
    <text evidence="1">The sequence shown here is derived from an EMBL/GenBank/DDBJ whole genome shotgun (WGS) entry which is preliminary data.</text>
</comment>
<protein>
    <submittedName>
        <fullName evidence="1">Uncharacterized protein</fullName>
    </submittedName>
</protein>
<dbReference type="EMBL" id="QSEP01000161">
    <property type="protein sequence ID" value="RGZ77425.1"/>
    <property type="molecule type" value="Genomic_DNA"/>
</dbReference>
<gene>
    <name evidence="1" type="ORF">DW972_14490</name>
</gene>
<proteinExistence type="predicted"/>
<dbReference type="RefSeq" id="WP_118329798.1">
    <property type="nucleotide sequence ID" value="NZ_JAQEEK010000004.1"/>
</dbReference>
<evidence type="ECO:0000313" key="1">
    <source>
        <dbReference type="EMBL" id="RGZ77425.1"/>
    </source>
</evidence>
<organism evidence="1 2">
    <name type="scientific">Anaerobutyricum hallii</name>
    <dbReference type="NCBI Taxonomy" id="39488"/>
    <lineage>
        <taxon>Bacteria</taxon>
        <taxon>Bacillati</taxon>
        <taxon>Bacillota</taxon>
        <taxon>Clostridia</taxon>
        <taxon>Lachnospirales</taxon>
        <taxon>Lachnospiraceae</taxon>
        <taxon>Anaerobutyricum</taxon>
    </lineage>
</organism>
<sequence>MRNVQKHDVINEILREYKDKAPINRNGLETLYDRASNRGYLPMMIYVGLKTMICKNYIRKEYIPPNNDPLLEVIHERMYMEDWEFRSMFRNTYI</sequence>
<name>A0A413PN24_9FIRM</name>
<dbReference type="Proteomes" id="UP000286561">
    <property type="component" value="Unassembled WGS sequence"/>
</dbReference>
<reference evidence="1 2" key="1">
    <citation type="submission" date="2018-08" db="EMBL/GenBank/DDBJ databases">
        <title>A genome reference for cultivated species of the human gut microbiota.</title>
        <authorList>
            <person name="Zou Y."/>
            <person name="Xue W."/>
            <person name="Luo G."/>
        </authorList>
    </citation>
    <scope>NUCLEOTIDE SEQUENCE [LARGE SCALE GENOMIC DNA]</scope>
    <source>
        <strain evidence="1 2">AM48-23BH</strain>
    </source>
</reference>